<name>B9RGV6_RICCO</name>
<accession>B9RGV6</accession>
<proteinExistence type="predicted"/>
<organism evidence="2 3">
    <name type="scientific">Ricinus communis</name>
    <name type="common">Castor bean</name>
    <dbReference type="NCBI Taxonomy" id="3988"/>
    <lineage>
        <taxon>Eukaryota</taxon>
        <taxon>Viridiplantae</taxon>
        <taxon>Streptophyta</taxon>
        <taxon>Embryophyta</taxon>
        <taxon>Tracheophyta</taxon>
        <taxon>Spermatophyta</taxon>
        <taxon>Magnoliopsida</taxon>
        <taxon>eudicotyledons</taxon>
        <taxon>Gunneridae</taxon>
        <taxon>Pentapetalae</taxon>
        <taxon>rosids</taxon>
        <taxon>fabids</taxon>
        <taxon>Malpighiales</taxon>
        <taxon>Euphorbiaceae</taxon>
        <taxon>Acalyphoideae</taxon>
        <taxon>Acalypheae</taxon>
        <taxon>Ricinus</taxon>
    </lineage>
</organism>
<dbReference type="AlphaFoldDB" id="B9RGV6"/>
<keyword evidence="3" id="KW-1185">Reference proteome</keyword>
<keyword evidence="1" id="KW-0732">Signal</keyword>
<evidence type="ECO:0000313" key="3">
    <source>
        <dbReference type="Proteomes" id="UP000008311"/>
    </source>
</evidence>
<dbReference type="Proteomes" id="UP000008311">
    <property type="component" value="Unassembled WGS sequence"/>
</dbReference>
<protein>
    <submittedName>
        <fullName evidence="2">Uncharacterized protein</fullName>
    </submittedName>
</protein>
<sequence length="96" mass="10095">MDPQANSKLHILAMLVLLLMWAWAGTAQAQVNDMGQCLTGCGQDIVTCTVRCVETSKGLPELAQCIEGCGATNFSCMGKCTGMPITVPSPPPPNVQ</sequence>
<dbReference type="InParanoid" id="B9RGV6"/>
<feature type="signal peptide" evidence="1">
    <location>
        <begin position="1"/>
        <end position="29"/>
    </location>
</feature>
<evidence type="ECO:0000313" key="2">
    <source>
        <dbReference type="EMBL" id="EEF49318.1"/>
    </source>
</evidence>
<feature type="chain" id="PRO_5002888383" evidence="1">
    <location>
        <begin position="30"/>
        <end position="96"/>
    </location>
</feature>
<gene>
    <name evidence="2" type="ORF">RCOM_1444610</name>
</gene>
<evidence type="ECO:0000256" key="1">
    <source>
        <dbReference type="SAM" id="SignalP"/>
    </source>
</evidence>
<dbReference type="EMBL" id="EQ973778">
    <property type="protein sequence ID" value="EEF49318.1"/>
    <property type="molecule type" value="Genomic_DNA"/>
</dbReference>
<reference evidence="3" key="1">
    <citation type="journal article" date="2010" name="Nat. Biotechnol.">
        <title>Draft genome sequence of the oilseed species Ricinus communis.</title>
        <authorList>
            <person name="Chan A.P."/>
            <person name="Crabtree J."/>
            <person name="Zhao Q."/>
            <person name="Lorenzi H."/>
            <person name="Orvis J."/>
            <person name="Puiu D."/>
            <person name="Melake-Berhan A."/>
            <person name="Jones K.M."/>
            <person name="Redman J."/>
            <person name="Chen G."/>
            <person name="Cahoon E.B."/>
            <person name="Gedil M."/>
            <person name="Stanke M."/>
            <person name="Haas B.J."/>
            <person name="Wortman J.R."/>
            <person name="Fraser-Liggett C.M."/>
            <person name="Ravel J."/>
            <person name="Rabinowicz P.D."/>
        </authorList>
    </citation>
    <scope>NUCLEOTIDE SEQUENCE [LARGE SCALE GENOMIC DNA]</scope>
    <source>
        <strain evidence="3">cv. Hale</strain>
    </source>
</reference>